<accession>A0A4D9DJ33</accession>
<proteinExistence type="predicted"/>
<reference evidence="2 3" key="2">
    <citation type="submission" date="2019-04" db="EMBL/GenBank/DDBJ databases">
        <title>The genome sequence of big-headed turtle.</title>
        <authorList>
            <person name="Gong S."/>
        </authorList>
    </citation>
    <scope>NUCLEOTIDE SEQUENCE [LARGE SCALE GENOMIC DNA]</scope>
    <source>
        <strain evidence="2">DO16091913</strain>
        <tissue evidence="2">Muscle</tissue>
    </source>
</reference>
<evidence type="ECO:0000313" key="3">
    <source>
        <dbReference type="Proteomes" id="UP000297703"/>
    </source>
</evidence>
<sequence>MPNSAGGKVTGGGSPKNSATLETGVESVVKHMETEIDASEIGNRALESGDAVMVSGVWRRAVSTGEIRNNTERPTICVLWPGTGSIELGTETADAVPETRAVRLWSGAETLVNGDTQATTGAAHGKLPLGRWSLH</sequence>
<dbReference type="AlphaFoldDB" id="A0A4D9DJ33"/>
<keyword evidence="3" id="KW-1185">Reference proteome</keyword>
<name>A0A4D9DJ33_9SAUR</name>
<dbReference type="EMBL" id="QXTE01000751">
    <property type="protein sequence ID" value="TFJ96187.1"/>
    <property type="molecule type" value="Genomic_DNA"/>
</dbReference>
<organism evidence="2 3">
    <name type="scientific">Platysternon megacephalum</name>
    <name type="common">big-headed turtle</name>
    <dbReference type="NCBI Taxonomy" id="55544"/>
    <lineage>
        <taxon>Eukaryota</taxon>
        <taxon>Metazoa</taxon>
        <taxon>Chordata</taxon>
        <taxon>Craniata</taxon>
        <taxon>Vertebrata</taxon>
        <taxon>Euteleostomi</taxon>
        <taxon>Archelosauria</taxon>
        <taxon>Testudinata</taxon>
        <taxon>Testudines</taxon>
        <taxon>Cryptodira</taxon>
        <taxon>Durocryptodira</taxon>
        <taxon>Testudinoidea</taxon>
        <taxon>Platysternidae</taxon>
        <taxon>Platysternon</taxon>
    </lineage>
</organism>
<feature type="region of interest" description="Disordered" evidence="1">
    <location>
        <begin position="1"/>
        <end position="21"/>
    </location>
</feature>
<protein>
    <submittedName>
        <fullName evidence="2">Polyprenyl synthetase</fullName>
    </submittedName>
</protein>
<reference evidence="2 3" key="1">
    <citation type="submission" date="2019-04" db="EMBL/GenBank/DDBJ databases">
        <title>Draft genome of the big-headed turtle Platysternon megacephalum.</title>
        <authorList>
            <person name="Gong S."/>
        </authorList>
    </citation>
    <scope>NUCLEOTIDE SEQUENCE [LARGE SCALE GENOMIC DNA]</scope>
    <source>
        <strain evidence="2">DO16091913</strain>
        <tissue evidence="2">Muscle</tissue>
    </source>
</reference>
<evidence type="ECO:0000256" key="1">
    <source>
        <dbReference type="SAM" id="MobiDB-lite"/>
    </source>
</evidence>
<dbReference type="Proteomes" id="UP000297703">
    <property type="component" value="Unassembled WGS sequence"/>
</dbReference>
<evidence type="ECO:0000313" key="2">
    <source>
        <dbReference type="EMBL" id="TFJ96187.1"/>
    </source>
</evidence>
<comment type="caution">
    <text evidence="2">The sequence shown here is derived from an EMBL/GenBank/DDBJ whole genome shotgun (WGS) entry which is preliminary data.</text>
</comment>
<gene>
    <name evidence="2" type="ORF">DR999_PMT22041</name>
</gene>